<accession>A0ABW5VF36</accession>
<evidence type="ECO:0000259" key="1">
    <source>
        <dbReference type="Pfam" id="PF19898"/>
    </source>
</evidence>
<dbReference type="RefSeq" id="WP_251809411.1">
    <property type="nucleotide sequence ID" value="NZ_CP166679.1"/>
</dbReference>
<evidence type="ECO:0000313" key="3">
    <source>
        <dbReference type="EMBL" id="MFD2789916.1"/>
    </source>
</evidence>
<dbReference type="Proteomes" id="UP001597532">
    <property type="component" value="Unassembled WGS sequence"/>
</dbReference>
<evidence type="ECO:0000313" key="4">
    <source>
        <dbReference type="Proteomes" id="UP001597532"/>
    </source>
</evidence>
<feature type="domain" description="DUF6371" evidence="1">
    <location>
        <begin position="90"/>
        <end position="239"/>
    </location>
</feature>
<proteinExistence type="predicted"/>
<dbReference type="Pfam" id="PF19898">
    <property type="entry name" value="DUF6371"/>
    <property type="match status" value="1"/>
</dbReference>
<feature type="domain" description="Zinc beta-ribbon finger putative" evidence="2">
    <location>
        <begin position="3"/>
        <end position="58"/>
    </location>
</feature>
<gene>
    <name evidence="3" type="ORF">ACFS1K_09090</name>
</gene>
<evidence type="ECO:0000259" key="2">
    <source>
        <dbReference type="Pfam" id="PF21957"/>
    </source>
</evidence>
<keyword evidence="4" id="KW-1185">Reference proteome</keyword>
<comment type="caution">
    <text evidence="3">The sequence shown here is derived from an EMBL/GenBank/DDBJ whole genome shotgun (WGS) entry which is preliminary data.</text>
</comment>
<organism evidence="3 4">
    <name type="scientific">Arenibacter antarcticus</name>
    <dbReference type="NCBI Taxonomy" id="2040469"/>
    <lineage>
        <taxon>Bacteria</taxon>
        <taxon>Pseudomonadati</taxon>
        <taxon>Bacteroidota</taxon>
        <taxon>Flavobacteriia</taxon>
        <taxon>Flavobacteriales</taxon>
        <taxon>Flavobacteriaceae</taxon>
        <taxon>Arenibacter</taxon>
    </lineage>
</organism>
<protein>
    <submittedName>
        <fullName evidence="3">DUF6371 domain-containing protein</fullName>
    </submittedName>
</protein>
<reference evidence="4" key="1">
    <citation type="journal article" date="2019" name="Int. J. Syst. Evol. Microbiol.">
        <title>The Global Catalogue of Microorganisms (GCM) 10K type strain sequencing project: providing services to taxonomists for standard genome sequencing and annotation.</title>
        <authorList>
            <consortium name="The Broad Institute Genomics Platform"/>
            <consortium name="The Broad Institute Genome Sequencing Center for Infectious Disease"/>
            <person name="Wu L."/>
            <person name="Ma J."/>
        </authorList>
    </citation>
    <scope>NUCLEOTIDE SEQUENCE [LARGE SCALE GENOMIC DNA]</scope>
    <source>
        <strain evidence="4">KCTC 52924</strain>
    </source>
</reference>
<dbReference type="InterPro" id="IPR047731">
    <property type="entry name" value="Zinc_ribbon_put"/>
</dbReference>
<dbReference type="InterPro" id="IPR045951">
    <property type="entry name" value="DUF6371"/>
</dbReference>
<sequence length="321" mass="37625">MIYRYSLDKSSKKFRCPHCHKITFVRYFDNVEQHYLEESHGRCDRESKCRYHSMPNQQTLVPQVSNYTPPVPSYHKNQEVVNYGRNFKNNNFIQYLKKHFTENEIQNVILIYLVGTTRHWNGAVVFWQMDHHSKVHGGKVMLYDSNTGKRVKKPYPHINWIHKINKESDFVLQQCLFGLHLIKEYDTDTVAIVESEKTAIIMSILIPEHLWMATGSKANLKERLLLPLKHHNLILFPDKTEYKAWTEKALHLAAKGFKISCSRLLESCDLEQGDDLVDLFLKVKNEPHLNGPLLSPTEKNLKRLAEINPMVWNLVEEFGLV</sequence>
<dbReference type="Pfam" id="PF21957">
    <property type="entry name" value="Zn_ribbon_16"/>
    <property type="match status" value="1"/>
</dbReference>
<dbReference type="EMBL" id="JBHUOK010000030">
    <property type="protein sequence ID" value="MFD2789916.1"/>
    <property type="molecule type" value="Genomic_DNA"/>
</dbReference>
<name>A0ABW5VF36_9FLAO</name>
<dbReference type="NCBIfam" id="NF040506">
    <property type="entry name" value="PG0870_Nterm"/>
    <property type="match status" value="1"/>
</dbReference>